<gene>
    <name evidence="1" type="ORF">O6H91_11G028600</name>
</gene>
<dbReference type="EMBL" id="CM055102">
    <property type="protein sequence ID" value="KAJ7537939.1"/>
    <property type="molecule type" value="Genomic_DNA"/>
</dbReference>
<reference evidence="2" key="1">
    <citation type="journal article" date="2024" name="Proc. Natl. Acad. Sci. U.S.A.">
        <title>Extraordinary preservation of gene collinearity over three hundred million years revealed in homosporous lycophytes.</title>
        <authorList>
            <person name="Li C."/>
            <person name="Wickell D."/>
            <person name="Kuo L.Y."/>
            <person name="Chen X."/>
            <person name="Nie B."/>
            <person name="Liao X."/>
            <person name="Peng D."/>
            <person name="Ji J."/>
            <person name="Jenkins J."/>
            <person name="Williams M."/>
            <person name="Shu S."/>
            <person name="Plott C."/>
            <person name="Barry K."/>
            <person name="Rajasekar S."/>
            <person name="Grimwood J."/>
            <person name="Han X."/>
            <person name="Sun S."/>
            <person name="Hou Z."/>
            <person name="He W."/>
            <person name="Dai G."/>
            <person name="Sun C."/>
            <person name="Schmutz J."/>
            <person name="Leebens-Mack J.H."/>
            <person name="Li F.W."/>
            <person name="Wang L."/>
        </authorList>
    </citation>
    <scope>NUCLEOTIDE SEQUENCE [LARGE SCALE GENOMIC DNA]</scope>
    <source>
        <strain evidence="2">cv. PW_Plant_1</strain>
    </source>
</reference>
<proteinExistence type="predicted"/>
<comment type="caution">
    <text evidence="1">The sequence shown here is derived from an EMBL/GenBank/DDBJ whole genome shotgun (WGS) entry which is preliminary data.</text>
</comment>
<keyword evidence="2" id="KW-1185">Reference proteome</keyword>
<name>A0ACC2C7W1_DIPCM</name>
<evidence type="ECO:0000313" key="1">
    <source>
        <dbReference type="EMBL" id="KAJ7537939.1"/>
    </source>
</evidence>
<protein>
    <submittedName>
        <fullName evidence="1">Uncharacterized protein</fullName>
    </submittedName>
</protein>
<evidence type="ECO:0000313" key="2">
    <source>
        <dbReference type="Proteomes" id="UP001162992"/>
    </source>
</evidence>
<dbReference type="Proteomes" id="UP001162992">
    <property type="component" value="Chromosome 11"/>
</dbReference>
<accession>A0ACC2C7W1</accession>
<sequence>MDMAPAAGDAGLFELELIMDGNLQHVLARTSVPPPPPSALPLHKTSESTSDSEVSVTVEAEEPGLSLKEEAASPAHRFSGAASISLSLGSLLSSNLLLSKAGIVTPNALGSSKAPSKVTLKAPSAVPSQKKVHTPMPVVPSSEVKFSVDASKPHAGAGKVSNFVSAFPDYQMLPKSGRSFKEPGNGAGLRRASVMWFRNDLRIHDNEALASANKESLSVLPIYCFDPRDYGKSSSGFDKTGPYRAKFLLECVANLRANLRERGSDLIVRVGNPEEVVAKIAKAVGADALYAHQEVSSEELHLEEKVAMSLKDEGVESKYFWGSTLYHIDDLPFKLEDMPSNYGGFREKVQNVQVRPTAEAPANLKALPARGDVKPGDIPTLQELGLNPAVALRQEESSTGGRSLVGGEAEALRRLKTFALEIPVEQRQKDGNPPSHSLYGANFSCKISPWLAMGCLSPRRMFEDLKRNGSRMIAVSAVKGSGSAHEDGGLNWLVFELLWRDFFRFITKKYGSCRKDQVATSPVQSYAGSGC</sequence>
<organism evidence="1 2">
    <name type="scientific">Diphasiastrum complanatum</name>
    <name type="common">Issler's clubmoss</name>
    <name type="synonym">Lycopodium complanatum</name>
    <dbReference type="NCBI Taxonomy" id="34168"/>
    <lineage>
        <taxon>Eukaryota</taxon>
        <taxon>Viridiplantae</taxon>
        <taxon>Streptophyta</taxon>
        <taxon>Embryophyta</taxon>
        <taxon>Tracheophyta</taxon>
        <taxon>Lycopodiopsida</taxon>
        <taxon>Lycopodiales</taxon>
        <taxon>Lycopodiaceae</taxon>
        <taxon>Lycopodioideae</taxon>
        <taxon>Diphasiastrum</taxon>
    </lineage>
</organism>